<dbReference type="PANTHER" id="PTHR44846">
    <property type="entry name" value="MANNOSYL-D-GLYCERATE TRANSPORT/METABOLISM SYSTEM REPRESSOR MNGR-RELATED"/>
    <property type="match status" value="1"/>
</dbReference>
<keyword evidence="3" id="KW-0804">Transcription</keyword>
<dbReference type="Pfam" id="PF00392">
    <property type="entry name" value="GntR"/>
    <property type="match status" value="1"/>
</dbReference>
<dbReference type="SUPFAM" id="SSF64288">
    <property type="entry name" value="Chorismate lyase-like"/>
    <property type="match status" value="1"/>
</dbReference>
<proteinExistence type="predicted"/>
<dbReference type="Gene3D" id="1.10.10.10">
    <property type="entry name" value="Winged helix-like DNA-binding domain superfamily/Winged helix DNA-binding domain"/>
    <property type="match status" value="1"/>
</dbReference>
<reference evidence="5 6" key="1">
    <citation type="submission" date="2020-04" db="EMBL/GenBank/DDBJ databases">
        <title>Novel species.</title>
        <authorList>
            <person name="Teo W.F.A."/>
            <person name="Lipun K."/>
            <person name="Srisuk N."/>
            <person name="Duangmal K."/>
        </authorList>
    </citation>
    <scope>NUCLEOTIDE SEQUENCE [LARGE SCALE GENOMIC DNA]</scope>
    <source>
        <strain evidence="5 6">K13G38</strain>
    </source>
</reference>
<dbReference type="InterPro" id="IPR000524">
    <property type="entry name" value="Tscrpt_reg_HTH_GntR"/>
</dbReference>
<evidence type="ECO:0000256" key="3">
    <source>
        <dbReference type="ARBA" id="ARBA00023163"/>
    </source>
</evidence>
<gene>
    <name evidence="5" type="ORF">HFP15_25050</name>
</gene>
<dbReference type="InterPro" id="IPR050679">
    <property type="entry name" value="Bact_HTH_transcr_reg"/>
</dbReference>
<dbReference type="InterPro" id="IPR028978">
    <property type="entry name" value="Chorismate_lyase_/UTRA_dom_sf"/>
</dbReference>
<dbReference type="PANTHER" id="PTHR44846:SF1">
    <property type="entry name" value="MANNOSYL-D-GLYCERATE TRANSPORT_METABOLISM SYSTEM REPRESSOR MNGR-RELATED"/>
    <property type="match status" value="1"/>
</dbReference>
<evidence type="ECO:0000313" key="5">
    <source>
        <dbReference type="EMBL" id="NKQ56151.1"/>
    </source>
</evidence>
<dbReference type="InterPro" id="IPR036390">
    <property type="entry name" value="WH_DNA-bd_sf"/>
</dbReference>
<dbReference type="CDD" id="cd07377">
    <property type="entry name" value="WHTH_GntR"/>
    <property type="match status" value="1"/>
</dbReference>
<dbReference type="InterPro" id="IPR036388">
    <property type="entry name" value="WH-like_DNA-bd_sf"/>
</dbReference>
<keyword evidence="6" id="KW-1185">Reference proteome</keyword>
<dbReference type="InterPro" id="IPR011663">
    <property type="entry name" value="UTRA"/>
</dbReference>
<dbReference type="SMART" id="SM00866">
    <property type="entry name" value="UTRA"/>
    <property type="match status" value="1"/>
</dbReference>
<dbReference type="RefSeq" id="WP_168519188.1">
    <property type="nucleotide sequence ID" value="NZ_JAAXLS010000020.1"/>
</dbReference>
<dbReference type="PRINTS" id="PR00035">
    <property type="entry name" value="HTHGNTR"/>
</dbReference>
<evidence type="ECO:0000256" key="1">
    <source>
        <dbReference type="ARBA" id="ARBA00023015"/>
    </source>
</evidence>
<dbReference type="EMBL" id="JAAXLS010000020">
    <property type="protein sequence ID" value="NKQ56151.1"/>
    <property type="molecule type" value="Genomic_DNA"/>
</dbReference>
<dbReference type="PROSITE" id="PS50949">
    <property type="entry name" value="HTH_GNTR"/>
    <property type="match status" value="1"/>
</dbReference>
<keyword evidence="2" id="KW-0238">DNA-binding</keyword>
<dbReference type="Gene3D" id="3.40.1410.10">
    <property type="entry name" value="Chorismate lyase-like"/>
    <property type="match status" value="1"/>
</dbReference>
<evidence type="ECO:0000259" key="4">
    <source>
        <dbReference type="PROSITE" id="PS50949"/>
    </source>
</evidence>
<dbReference type="SUPFAM" id="SSF46785">
    <property type="entry name" value="Winged helix' DNA-binding domain"/>
    <property type="match status" value="1"/>
</dbReference>
<evidence type="ECO:0000256" key="2">
    <source>
        <dbReference type="ARBA" id="ARBA00023125"/>
    </source>
</evidence>
<name>A0ABX1J8N3_9PSEU</name>
<protein>
    <submittedName>
        <fullName evidence="5">GntR family transcriptional regulator</fullName>
    </submittedName>
</protein>
<sequence>MAGHDGADRLDLFDAARARGRLSTQRARPHADHAARRMRDLLRAGIVRNGTVGGRLPSEQELMSEYGASRATVRQALGLLRDEGLVTRLHGRGTRVLDLPALMSLREYHGVEDPAVADMLGGPIRSTVLEERMVPAPAELASLLGRTAGEQVLCVDYIASVAERPFAVATDYVRRPQAQAVAEVPFRSDWFVRLADAGLVVADTECLFEAALADAHDADLLGLRPGDPVMVAEQVVRDHAGEIFNVALVRSAGRRMTLHARLRRDPAD</sequence>
<dbReference type="Pfam" id="PF07702">
    <property type="entry name" value="UTRA"/>
    <property type="match status" value="1"/>
</dbReference>
<comment type="caution">
    <text evidence="5">The sequence shown here is derived from an EMBL/GenBank/DDBJ whole genome shotgun (WGS) entry which is preliminary data.</text>
</comment>
<keyword evidence="1" id="KW-0805">Transcription regulation</keyword>
<accession>A0ABX1J8N3</accession>
<dbReference type="Proteomes" id="UP000715441">
    <property type="component" value="Unassembled WGS sequence"/>
</dbReference>
<organism evidence="5 6">
    <name type="scientific">Amycolatopsis acididurans</name>
    <dbReference type="NCBI Taxonomy" id="2724524"/>
    <lineage>
        <taxon>Bacteria</taxon>
        <taxon>Bacillati</taxon>
        <taxon>Actinomycetota</taxon>
        <taxon>Actinomycetes</taxon>
        <taxon>Pseudonocardiales</taxon>
        <taxon>Pseudonocardiaceae</taxon>
        <taxon>Amycolatopsis</taxon>
    </lineage>
</organism>
<dbReference type="SMART" id="SM00345">
    <property type="entry name" value="HTH_GNTR"/>
    <property type="match status" value="1"/>
</dbReference>
<feature type="domain" description="HTH gntR-type" evidence="4">
    <location>
        <begin position="28"/>
        <end position="99"/>
    </location>
</feature>
<evidence type="ECO:0000313" key="6">
    <source>
        <dbReference type="Proteomes" id="UP000715441"/>
    </source>
</evidence>